<dbReference type="EMBL" id="CM001224">
    <property type="protein sequence ID" value="AET04591.1"/>
    <property type="molecule type" value="Genomic_DNA"/>
</dbReference>
<evidence type="ECO:0000313" key="3">
    <source>
        <dbReference type="EnsemblPlants" id="AET04591"/>
    </source>
</evidence>
<evidence type="ECO:0000313" key="4">
    <source>
        <dbReference type="Proteomes" id="UP000002051"/>
    </source>
</evidence>
<reference evidence="2 4" key="1">
    <citation type="journal article" date="2011" name="Nature">
        <title>The Medicago genome provides insight into the evolution of rhizobial symbioses.</title>
        <authorList>
            <person name="Young N.D."/>
            <person name="Debelle F."/>
            <person name="Oldroyd G.E."/>
            <person name="Geurts R."/>
            <person name="Cannon S.B."/>
            <person name="Udvardi M.K."/>
            <person name="Benedito V.A."/>
            <person name="Mayer K.F."/>
            <person name="Gouzy J."/>
            <person name="Schoof H."/>
            <person name="Van de Peer Y."/>
            <person name="Proost S."/>
            <person name="Cook D.R."/>
            <person name="Meyers B.C."/>
            <person name="Spannagl M."/>
            <person name="Cheung F."/>
            <person name="De Mita S."/>
            <person name="Krishnakumar V."/>
            <person name="Gundlach H."/>
            <person name="Zhou S."/>
            <person name="Mudge J."/>
            <person name="Bharti A.K."/>
            <person name="Murray J.D."/>
            <person name="Naoumkina M.A."/>
            <person name="Rosen B."/>
            <person name="Silverstein K.A."/>
            <person name="Tang H."/>
            <person name="Rombauts S."/>
            <person name="Zhao P.X."/>
            <person name="Zhou P."/>
            <person name="Barbe V."/>
            <person name="Bardou P."/>
            <person name="Bechner M."/>
            <person name="Bellec A."/>
            <person name="Berger A."/>
            <person name="Berges H."/>
            <person name="Bidwell S."/>
            <person name="Bisseling T."/>
            <person name="Choisne N."/>
            <person name="Couloux A."/>
            <person name="Denny R."/>
            <person name="Deshpande S."/>
            <person name="Dai X."/>
            <person name="Doyle J.J."/>
            <person name="Dudez A.M."/>
            <person name="Farmer A.D."/>
            <person name="Fouteau S."/>
            <person name="Franken C."/>
            <person name="Gibelin C."/>
            <person name="Gish J."/>
            <person name="Goldstein S."/>
            <person name="Gonzalez A.J."/>
            <person name="Green P.J."/>
            <person name="Hallab A."/>
            <person name="Hartog M."/>
            <person name="Hua A."/>
            <person name="Humphray S.J."/>
            <person name="Jeong D.H."/>
            <person name="Jing Y."/>
            <person name="Jocker A."/>
            <person name="Kenton S.M."/>
            <person name="Kim D.J."/>
            <person name="Klee K."/>
            <person name="Lai H."/>
            <person name="Lang C."/>
            <person name="Lin S."/>
            <person name="Macmil S.L."/>
            <person name="Magdelenat G."/>
            <person name="Matthews L."/>
            <person name="McCorrison J."/>
            <person name="Monaghan E.L."/>
            <person name="Mun J.H."/>
            <person name="Najar F.Z."/>
            <person name="Nicholson C."/>
            <person name="Noirot C."/>
            <person name="O'Bleness M."/>
            <person name="Paule C.R."/>
            <person name="Poulain J."/>
            <person name="Prion F."/>
            <person name="Qin B."/>
            <person name="Qu C."/>
            <person name="Retzel E.F."/>
            <person name="Riddle C."/>
            <person name="Sallet E."/>
            <person name="Samain S."/>
            <person name="Samson N."/>
            <person name="Sanders I."/>
            <person name="Saurat O."/>
            <person name="Scarpelli C."/>
            <person name="Schiex T."/>
            <person name="Segurens B."/>
            <person name="Severin A.J."/>
            <person name="Sherrier D.J."/>
            <person name="Shi R."/>
            <person name="Sims S."/>
            <person name="Singer S.R."/>
            <person name="Sinharoy S."/>
            <person name="Sterck L."/>
            <person name="Viollet A."/>
            <person name="Wang B.B."/>
            <person name="Wang K."/>
            <person name="Wang M."/>
            <person name="Wang X."/>
            <person name="Warfsmann J."/>
            <person name="Weissenbach J."/>
            <person name="White D.D."/>
            <person name="White J.D."/>
            <person name="Wiley G.B."/>
            <person name="Wincker P."/>
            <person name="Xing Y."/>
            <person name="Yang L."/>
            <person name="Yao Z."/>
            <person name="Ying F."/>
            <person name="Zhai J."/>
            <person name="Zhou L."/>
            <person name="Zuber A."/>
            <person name="Denarie J."/>
            <person name="Dixon R.A."/>
            <person name="May G.D."/>
            <person name="Schwartz D.C."/>
            <person name="Rogers J."/>
            <person name="Quetier F."/>
            <person name="Town C.D."/>
            <person name="Roe B.A."/>
        </authorList>
    </citation>
    <scope>NUCLEOTIDE SEQUENCE [LARGE SCALE GENOMIC DNA]</scope>
    <source>
        <strain evidence="2">A17</strain>
        <strain evidence="3 4">cv. Jemalong A17</strain>
    </source>
</reference>
<evidence type="ECO:0000313" key="2">
    <source>
        <dbReference type="EMBL" id="AET04591.1"/>
    </source>
</evidence>
<keyword evidence="4" id="KW-1185">Reference proteome</keyword>
<protein>
    <submittedName>
        <fullName evidence="2">Transmembrane protein, putative</fullName>
    </submittedName>
</protein>
<dbReference type="PaxDb" id="3880-AET04591"/>
<name>G7LBB1_MEDTR</name>
<reference evidence="3" key="3">
    <citation type="submission" date="2015-04" db="UniProtKB">
        <authorList>
            <consortium name="EnsemblPlants"/>
        </authorList>
    </citation>
    <scope>IDENTIFICATION</scope>
    <source>
        <strain evidence="3">cv. Jemalong A17</strain>
    </source>
</reference>
<dbReference type="Proteomes" id="UP000002051">
    <property type="component" value="Chromosome 8"/>
</dbReference>
<reference evidence="2 4" key="2">
    <citation type="journal article" date="2014" name="BMC Genomics">
        <title>An improved genome release (version Mt4.0) for the model legume Medicago truncatula.</title>
        <authorList>
            <person name="Tang H."/>
            <person name="Krishnakumar V."/>
            <person name="Bidwell S."/>
            <person name="Rosen B."/>
            <person name="Chan A."/>
            <person name="Zhou S."/>
            <person name="Gentzbittel L."/>
            <person name="Childs K.L."/>
            <person name="Yandell M."/>
            <person name="Gundlach H."/>
            <person name="Mayer K.F."/>
            <person name="Schwartz D.C."/>
            <person name="Town C.D."/>
        </authorList>
    </citation>
    <scope>GENOME REANNOTATION</scope>
    <source>
        <strain evidence="3 4">cv. Jemalong A17</strain>
    </source>
</reference>
<organism evidence="2 4">
    <name type="scientific">Medicago truncatula</name>
    <name type="common">Barrel medic</name>
    <name type="synonym">Medicago tribuloides</name>
    <dbReference type="NCBI Taxonomy" id="3880"/>
    <lineage>
        <taxon>Eukaryota</taxon>
        <taxon>Viridiplantae</taxon>
        <taxon>Streptophyta</taxon>
        <taxon>Embryophyta</taxon>
        <taxon>Tracheophyta</taxon>
        <taxon>Spermatophyta</taxon>
        <taxon>Magnoliopsida</taxon>
        <taxon>eudicotyledons</taxon>
        <taxon>Gunneridae</taxon>
        <taxon>Pentapetalae</taxon>
        <taxon>rosids</taxon>
        <taxon>fabids</taxon>
        <taxon>Fabales</taxon>
        <taxon>Fabaceae</taxon>
        <taxon>Papilionoideae</taxon>
        <taxon>50 kb inversion clade</taxon>
        <taxon>NPAAA clade</taxon>
        <taxon>Hologalegina</taxon>
        <taxon>IRL clade</taxon>
        <taxon>Trifolieae</taxon>
        <taxon>Medicago</taxon>
    </lineage>
</organism>
<keyword evidence="1" id="KW-0472">Membrane</keyword>
<accession>G7LBB1</accession>
<proteinExistence type="predicted"/>
<sequence>MGKQNYIGSFLIAQLSANASPSRLIILLRNSWIVRRFKDRNGLWLSSRGLGCAPVYLGGGLAGWLLVGRVFGQVKVFALVVRELRGAFLTYVGSLVGQSLLIQGQEQVCDSGPFRLL</sequence>
<keyword evidence="1" id="KW-1133">Transmembrane helix</keyword>
<dbReference type="HOGENOM" id="CLU_2088463_0_0_1"/>
<dbReference type="AlphaFoldDB" id="G7LBB1"/>
<feature type="transmembrane region" description="Helical" evidence="1">
    <location>
        <begin position="43"/>
        <end position="67"/>
    </location>
</feature>
<gene>
    <name evidence="2" type="ordered locus">MTR_8g091990</name>
</gene>
<dbReference type="EnsemblPlants" id="AET04591">
    <property type="protein sequence ID" value="AET04591"/>
    <property type="gene ID" value="MTR_8g091990"/>
</dbReference>
<keyword evidence="1 2" id="KW-0812">Transmembrane</keyword>
<evidence type="ECO:0000256" key="1">
    <source>
        <dbReference type="SAM" id="Phobius"/>
    </source>
</evidence>